<name>A0A4P9ZMW8_9FUNG</name>
<organism evidence="1 2">
    <name type="scientific">Dimargaris cristalligena</name>
    <dbReference type="NCBI Taxonomy" id="215637"/>
    <lineage>
        <taxon>Eukaryota</taxon>
        <taxon>Fungi</taxon>
        <taxon>Fungi incertae sedis</taxon>
        <taxon>Zoopagomycota</taxon>
        <taxon>Kickxellomycotina</taxon>
        <taxon>Dimargaritomycetes</taxon>
        <taxon>Dimargaritales</taxon>
        <taxon>Dimargaritaceae</taxon>
        <taxon>Dimargaris</taxon>
    </lineage>
</organism>
<evidence type="ECO:0008006" key="3">
    <source>
        <dbReference type="Google" id="ProtNLM"/>
    </source>
</evidence>
<gene>
    <name evidence="1" type="ORF">BJ085DRAFT_31437</name>
</gene>
<evidence type="ECO:0000313" key="1">
    <source>
        <dbReference type="EMBL" id="RKP34593.1"/>
    </source>
</evidence>
<protein>
    <recommendedName>
        <fullName evidence="3">Pentacotripeptide-repeat region of PRORP domain-containing protein</fullName>
    </recommendedName>
</protein>
<feature type="non-terminal residue" evidence="1">
    <location>
        <position position="245"/>
    </location>
</feature>
<proteinExistence type="predicted"/>
<dbReference type="STRING" id="215637.A0A4P9ZMW8"/>
<reference evidence="2" key="1">
    <citation type="journal article" date="2018" name="Nat. Microbiol.">
        <title>Leveraging single-cell genomics to expand the fungal tree of life.</title>
        <authorList>
            <person name="Ahrendt S.R."/>
            <person name="Quandt C.A."/>
            <person name="Ciobanu D."/>
            <person name="Clum A."/>
            <person name="Salamov A."/>
            <person name="Andreopoulos B."/>
            <person name="Cheng J.F."/>
            <person name="Woyke T."/>
            <person name="Pelin A."/>
            <person name="Henrissat B."/>
            <person name="Reynolds N.K."/>
            <person name="Benny G.L."/>
            <person name="Smith M.E."/>
            <person name="James T.Y."/>
            <person name="Grigoriev I.V."/>
        </authorList>
    </citation>
    <scope>NUCLEOTIDE SEQUENCE [LARGE SCALE GENOMIC DNA]</scope>
    <source>
        <strain evidence="2">RSA 468</strain>
    </source>
</reference>
<dbReference type="AlphaFoldDB" id="A0A4P9ZMW8"/>
<accession>A0A4P9ZMW8</accession>
<keyword evidence="2" id="KW-1185">Reference proteome</keyword>
<evidence type="ECO:0000313" key="2">
    <source>
        <dbReference type="Proteomes" id="UP000268162"/>
    </source>
</evidence>
<dbReference type="EMBL" id="ML003142">
    <property type="protein sequence ID" value="RKP34593.1"/>
    <property type="molecule type" value="Genomic_DNA"/>
</dbReference>
<dbReference type="InterPro" id="IPR011990">
    <property type="entry name" value="TPR-like_helical_dom_sf"/>
</dbReference>
<sequence length="245" mass="27990">MTLPFSRAAFGVAHWKPQTPRLFRTNLVHLAQNRSCSGTTHPIGLPSSGYSEVAHLLTPFEPVASCPLLRPQPKLWSSTGIRSFHRSLSTETTTSLPQPTSEEIRIPAVVRYNEKLLQAKDAGKPDEMWYHYQKAKREGIPFNGHSYAILLSGLCQLRQPGDLVTRIINVYNEAQDKGFTQSLFTHTDIIRALCQRDQRIAEELQNLSRKTRMAPEVRELQQQRLEAERNFEVAFSIYDFAKDQR</sequence>
<dbReference type="Gene3D" id="1.25.40.10">
    <property type="entry name" value="Tetratricopeptide repeat domain"/>
    <property type="match status" value="1"/>
</dbReference>
<dbReference type="Proteomes" id="UP000268162">
    <property type="component" value="Unassembled WGS sequence"/>
</dbReference>